<organism evidence="6 7">
    <name type="scientific">Ramlibacter aurantiacus</name>
    <dbReference type="NCBI Taxonomy" id="2801330"/>
    <lineage>
        <taxon>Bacteria</taxon>
        <taxon>Pseudomonadati</taxon>
        <taxon>Pseudomonadota</taxon>
        <taxon>Betaproteobacteria</taxon>
        <taxon>Burkholderiales</taxon>
        <taxon>Comamonadaceae</taxon>
        <taxon>Ramlibacter</taxon>
    </lineage>
</organism>
<evidence type="ECO:0000259" key="5">
    <source>
        <dbReference type="Pfam" id="PF00150"/>
    </source>
</evidence>
<dbReference type="Gene3D" id="3.20.20.80">
    <property type="entry name" value="Glycosidases"/>
    <property type="match status" value="1"/>
</dbReference>
<dbReference type="AlphaFoldDB" id="A0A936ZSK8"/>
<keyword evidence="3 4" id="KW-0326">Glycosidase</keyword>
<dbReference type="GO" id="GO:0005576">
    <property type="term" value="C:extracellular region"/>
    <property type="evidence" value="ECO:0007669"/>
    <property type="project" value="TreeGrafter"/>
</dbReference>
<dbReference type="PANTHER" id="PTHR31297">
    <property type="entry name" value="GLUCAN ENDO-1,6-BETA-GLUCOSIDASE B"/>
    <property type="match status" value="1"/>
</dbReference>
<dbReference type="InterPro" id="IPR050386">
    <property type="entry name" value="Glycosyl_hydrolase_5"/>
</dbReference>
<sequence length="365" mass="41195">MRLSRRGGLAAAILGLLVLAIALGVGLANGSSRSVETPSGRQDCRQVTPATCELAHALGRGINLGNMLEAPREGDWGLKLEPAYIDLAARNFRTVRLPVRWSNHAARSADATIDEAFARRVDQAVDALLARGVYVILNVHHYNQLSGDDLHRHEFRVEPAVVEARFINLWRQIAQRYKDRPNRLVFELLNEPNGRLDGEPWNRLAAQALAVVRESNPDRAVMIGPGGYNHVRELPRLRLPKDRNLIVPVHLYDPFDFTHQGVTWRPQPMPKGIACCDAGQRRTMTEVMERASRWNREHGVPMHLGEFGVFHEADGASRAAWARHMRDEAERRGIGWTWWSFSSDFGVWSAETRGWVEPLRQALLD</sequence>
<evidence type="ECO:0000313" key="7">
    <source>
        <dbReference type="Proteomes" id="UP000613011"/>
    </source>
</evidence>
<dbReference type="GO" id="GO:0009251">
    <property type="term" value="P:glucan catabolic process"/>
    <property type="evidence" value="ECO:0007669"/>
    <property type="project" value="TreeGrafter"/>
</dbReference>
<comment type="similarity">
    <text evidence="4">Belongs to the glycosyl hydrolase 5 (cellulase A) family.</text>
</comment>
<accession>A0A936ZSK8</accession>
<dbReference type="RefSeq" id="WP_201686059.1">
    <property type="nucleotide sequence ID" value="NZ_JAEQNA010000010.1"/>
</dbReference>
<evidence type="ECO:0000256" key="4">
    <source>
        <dbReference type="RuleBase" id="RU361153"/>
    </source>
</evidence>
<dbReference type="GO" id="GO:0009986">
    <property type="term" value="C:cell surface"/>
    <property type="evidence" value="ECO:0007669"/>
    <property type="project" value="TreeGrafter"/>
</dbReference>
<dbReference type="InterPro" id="IPR017853">
    <property type="entry name" value="GH"/>
</dbReference>
<feature type="domain" description="Glycoside hydrolase family 5" evidence="5">
    <location>
        <begin position="87"/>
        <end position="343"/>
    </location>
</feature>
<protein>
    <submittedName>
        <fullName evidence="6">Glycoside hydrolase family 5 protein</fullName>
    </submittedName>
</protein>
<keyword evidence="7" id="KW-1185">Reference proteome</keyword>
<dbReference type="PANTHER" id="PTHR31297:SF17">
    <property type="entry name" value="ENDOGLUCANASE"/>
    <property type="match status" value="1"/>
</dbReference>
<name>A0A936ZSK8_9BURK</name>
<dbReference type="Pfam" id="PF00150">
    <property type="entry name" value="Cellulase"/>
    <property type="match status" value="1"/>
</dbReference>
<dbReference type="GO" id="GO:0008422">
    <property type="term" value="F:beta-glucosidase activity"/>
    <property type="evidence" value="ECO:0007669"/>
    <property type="project" value="TreeGrafter"/>
</dbReference>
<dbReference type="InterPro" id="IPR018087">
    <property type="entry name" value="Glyco_hydro_5_CS"/>
</dbReference>
<dbReference type="Proteomes" id="UP000613011">
    <property type="component" value="Unassembled WGS sequence"/>
</dbReference>
<evidence type="ECO:0000313" key="6">
    <source>
        <dbReference type="EMBL" id="MBL0422926.1"/>
    </source>
</evidence>
<proteinExistence type="inferred from homology"/>
<evidence type="ECO:0000256" key="2">
    <source>
        <dbReference type="ARBA" id="ARBA00022801"/>
    </source>
</evidence>
<evidence type="ECO:0000256" key="3">
    <source>
        <dbReference type="ARBA" id="ARBA00023295"/>
    </source>
</evidence>
<reference evidence="6" key="1">
    <citation type="submission" date="2021-01" db="EMBL/GenBank/DDBJ databases">
        <title>Ramlibacter sp. strain AW1 16S ribosomal RNA gene Genome sequencing and assembly.</title>
        <authorList>
            <person name="Kang M."/>
        </authorList>
    </citation>
    <scope>NUCLEOTIDE SEQUENCE</scope>
    <source>
        <strain evidence="6">AW1</strain>
    </source>
</reference>
<keyword evidence="2 4" id="KW-0378">Hydrolase</keyword>
<keyword evidence="1" id="KW-0732">Signal</keyword>
<comment type="caution">
    <text evidence="6">The sequence shown here is derived from an EMBL/GenBank/DDBJ whole genome shotgun (WGS) entry which is preliminary data.</text>
</comment>
<evidence type="ECO:0000256" key="1">
    <source>
        <dbReference type="ARBA" id="ARBA00022729"/>
    </source>
</evidence>
<dbReference type="EMBL" id="JAEQNA010000010">
    <property type="protein sequence ID" value="MBL0422926.1"/>
    <property type="molecule type" value="Genomic_DNA"/>
</dbReference>
<dbReference type="InterPro" id="IPR001547">
    <property type="entry name" value="Glyco_hydro_5"/>
</dbReference>
<dbReference type="SUPFAM" id="SSF51445">
    <property type="entry name" value="(Trans)glycosidases"/>
    <property type="match status" value="1"/>
</dbReference>
<gene>
    <name evidence="6" type="ORF">JI739_21500</name>
</gene>
<dbReference type="PROSITE" id="PS00659">
    <property type="entry name" value="GLYCOSYL_HYDROL_F5"/>
    <property type="match status" value="1"/>
</dbReference>